<evidence type="ECO:0000313" key="7">
    <source>
        <dbReference type="EnsemblPlants" id="AUR62004191-RA:cds"/>
    </source>
</evidence>
<dbReference type="InterPro" id="IPR000109">
    <property type="entry name" value="POT_fam"/>
</dbReference>
<dbReference type="InterPro" id="IPR036259">
    <property type="entry name" value="MFS_trans_sf"/>
</dbReference>
<reference evidence="7" key="2">
    <citation type="submission" date="2021-03" db="UniProtKB">
        <authorList>
            <consortium name="EnsemblPlants"/>
        </authorList>
    </citation>
    <scope>IDENTIFICATION</scope>
</reference>
<dbReference type="Pfam" id="PF00854">
    <property type="entry name" value="PTR2"/>
    <property type="match status" value="2"/>
</dbReference>
<comment type="similarity">
    <text evidence="2">Belongs to the major facilitator superfamily. Proton-dependent oligopeptide transporter (POT/PTR) (TC 2.A.17) family.</text>
</comment>
<evidence type="ECO:0000256" key="3">
    <source>
        <dbReference type="ARBA" id="ARBA00022692"/>
    </source>
</evidence>
<organism evidence="7 8">
    <name type="scientific">Chenopodium quinoa</name>
    <name type="common">Quinoa</name>
    <dbReference type="NCBI Taxonomy" id="63459"/>
    <lineage>
        <taxon>Eukaryota</taxon>
        <taxon>Viridiplantae</taxon>
        <taxon>Streptophyta</taxon>
        <taxon>Embryophyta</taxon>
        <taxon>Tracheophyta</taxon>
        <taxon>Spermatophyta</taxon>
        <taxon>Magnoliopsida</taxon>
        <taxon>eudicotyledons</taxon>
        <taxon>Gunneridae</taxon>
        <taxon>Pentapetalae</taxon>
        <taxon>Caryophyllales</taxon>
        <taxon>Chenopodiaceae</taxon>
        <taxon>Chenopodioideae</taxon>
        <taxon>Atripliceae</taxon>
        <taxon>Chenopodium</taxon>
    </lineage>
</organism>
<name>A0A803KYT2_CHEQI</name>
<feature type="transmembrane region" description="Helical" evidence="6">
    <location>
        <begin position="6"/>
        <end position="24"/>
    </location>
</feature>
<feature type="transmembrane region" description="Helical" evidence="6">
    <location>
        <begin position="484"/>
        <end position="503"/>
    </location>
</feature>
<dbReference type="OMA" id="LITWFEN"/>
<feature type="transmembrane region" description="Helical" evidence="6">
    <location>
        <begin position="447"/>
        <end position="464"/>
    </location>
</feature>
<dbReference type="PANTHER" id="PTHR11654">
    <property type="entry name" value="OLIGOPEPTIDE TRANSPORTER-RELATED"/>
    <property type="match status" value="1"/>
</dbReference>
<comment type="subcellular location">
    <subcellularLocation>
        <location evidence="1">Membrane</location>
        <topology evidence="1">Multi-pass membrane protein</topology>
    </subcellularLocation>
</comment>
<evidence type="ECO:0000313" key="8">
    <source>
        <dbReference type="Proteomes" id="UP000596660"/>
    </source>
</evidence>
<feature type="transmembrane region" description="Helical" evidence="6">
    <location>
        <begin position="63"/>
        <end position="84"/>
    </location>
</feature>
<accession>A0A803KYT2</accession>
<dbReference type="Gene3D" id="1.20.1250.20">
    <property type="entry name" value="MFS general substrate transporter like domains"/>
    <property type="match status" value="1"/>
</dbReference>
<dbReference type="EnsemblPlants" id="AUR62004191-RA">
    <property type="protein sequence ID" value="AUR62004191-RA:cds"/>
    <property type="gene ID" value="AUR62004191"/>
</dbReference>
<dbReference type="SUPFAM" id="SSF103473">
    <property type="entry name" value="MFS general substrate transporter"/>
    <property type="match status" value="1"/>
</dbReference>
<feature type="transmembrane region" description="Helical" evidence="6">
    <location>
        <begin position="308"/>
        <end position="330"/>
    </location>
</feature>
<evidence type="ECO:0000256" key="1">
    <source>
        <dbReference type="ARBA" id="ARBA00004141"/>
    </source>
</evidence>
<keyword evidence="5 6" id="KW-0472">Membrane</keyword>
<feature type="transmembrane region" description="Helical" evidence="6">
    <location>
        <begin position="157"/>
        <end position="176"/>
    </location>
</feature>
<protein>
    <submittedName>
        <fullName evidence="7">Uncharacterized protein</fullName>
    </submittedName>
</protein>
<reference evidence="7" key="1">
    <citation type="journal article" date="2017" name="Nature">
        <title>The genome of Chenopodium quinoa.</title>
        <authorList>
            <person name="Jarvis D.E."/>
            <person name="Ho Y.S."/>
            <person name="Lightfoot D.J."/>
            <person name="Schmoeckel S.M."/>
            <person name="Li B."/>
            <person name="Borm T.J.A."/>
            <person name="Ohyanagi H."/>
            <person name="Mineta K."/>
            <person name="Michell C.T."/>
            <person name="Saber N."/>
            <person name="Kharbatia N.M."/>
            <person name="Rupper R.R."/>
            <person name="Sharp A.R."/>
            <person name="Dally N."/>
            <person name="Boughton B.A."/>
            <person name="Woo Y.H."/>
            <person name="Gao G."/>
            <person name="Schijlen E.G.W.M."/>
            <person name="Guo X."/>
            <person name="Momin A.A."/>
            <person name="Negrao S."/>
            <person name="Al-Babili S."/>
            <person name="Gehring C."/>
            <person name="Roessner U."/>
            <person name="Jung C."/>
            <person name="Murphy K."/>
            <person name="Arold S.T."/>
            <person name="Gojobori T."/>
            <person name="van der Linden C.G."/>
            <person name="van Loo E.N."/>
            <person name="Jellen E.N."/>
            <person name="Maughan P.J."/>
            <person name="Tester M."/>
        </authorList>
    </citation>
    <scope>NUCLEOTIDE SEQUENCE [LARGE SCALE GENOMIC DNA]</scope>
    <source>
        <strain evidence="7">cv. PI 614886</strain>
    </source>
</reference>
<evidence type="ECO:0000256" key="2">
    <source>
        <dbReference type="ARBA" id="ARBA00005982"/>
    </source>
</evidence>
<keyword evidence="4 6" id="KW-1133">Transmembrane helix</keyword>
<sequence length="525" mass="58015">MLLLGNEVLATLAFVGVEVNLVLFSKSVLRQTNAEAANTFSMWMGAVYLFSLIGAFLSDSYLGRYFTCLIFQAVLTIGLIASSLTTQHLLLKPGGCGTLEQQCDPHSKFETAIFFISIYLVALGNGAAEPALATFGADQFDEEDPEESRAKTSFFSYFYVALNMGSLIGETILVYIETMGDWVLGFWISTCCGIAALILLFSGTMRYRHFKPSGNPISRFFQVIVASFRKMSLEVPQHGEGLYEIQGKDSEMIGARKLLHSNGFKFLDRAAIITPVDTSFIPEKTSPTNPWRLCTVTQVEEVKCILRLLPIWLCTILSSVVFIQMLSLFIEQGATMNTAIGAFHFPQQLTKRKPKPPSELQRIGVGLSIAVVAIIVAGLLEQQRRKYAILSGEDISPLSIFWQTPQYVLVGIAEAFVYVAQWEFFSSQTPDGIKSIGLGLSMSSSAMGSYLCSLMLSVVMRITTRNGKPGWVPPNLNDGHLDRFFFLSAALTAVNLGFYVFCARRYKCISLEKREGGKETETIVP</sequence>
<feature type="transmembrane region" description="Helical" evidence="6">
    <location>
        <begin position="36"/>
        <end position="57"/>
    </location>
</feature>
<keyword evidence="3 6" id="KW-0812">Transmembrane</keyword>
<evidence type="ECO:0000256" key="5">
    <source>
        <dbReference type="ARBA" id="ARBA00023136"/>
    </source>
</evidence>
<dbReference type="GO" id="GO:0022857">
    <property type="term" value="F:transmembrane transporter activity"/>
    <property type="evidence" value="ECO:0007669"/>
    <property type="project" value="InterPro"/>
</dbReference>
<feature type="transmembrane region" description="Helical" evidence="6">
    <location>
        <begin position="360"/>
        <end position="380"/>
    </location>
</feature>
<keyword evidence="8" id="KW-1185">Reference proteome</keyword>
<evidence type="ECO:0000256" key="4">
    <source>
        <dbReference type="ARBA" id="ARBA00022989"/>
    </source>
</evidence>
<dbReference type="Gramene" id="AUR62004191-RA">
    <property type="protein sequence ID" value="AUR62004191-RA:cds"/>
    <property type="gene ID" value="AUR62004191"/>
</dbReference>
<proteinExistence type="inferred from homology"/>
<dbReference type="GO" id="GO:0016020">
    <property type="term" value="C:membrane"/>
    <property type="evidence" value="ECO:0007669"/>
    <property type="project" value="UniProtKB-SubCell"/>
</dbReference>
<dbReference type="AlphaFoldDB" id="A0A803KYT2"/>
<dbReference type="Proteomes" id="UP000596660">
    <property type="component" value="Unplaced"/>
</dbReference>
<evidence type="ECO:0000256" key="6">
    <source>
        <dbReference type="SAM" id="Phobius"/>
    </source>
</evidence>
<feature type="transmembrane region" description="Helical" evidence="6">
    <location>
        <begin position="182"/>
        <end position="201"/>
    </location>
</feature>